<accession>A0AAV3QY79</accession>
<reference evidence="1 2" key="1">
    <citation type="submission" date="2024-01" db="EMBL/GenBank/DDBJ databases">
        <title>The complete chloroplast genome sequence of Lithospermum erythrorhizon: insights into the phylogenetic relationship among Boraginaceae species and the maternal lineages of purple gromwells.</title>
        <authorList>
            <person name="Okada T."/>
            <person name="Watanabe K."/>
        </authorList>
    </citation>
    <scope>NUCLEOTIDE SEQUENCE [LARGE SCALE GENOMIC DNA]</scope>
</reference>
<evidence type="ECO:0008006" key="3">
    <source>
        <dbReference type="Google" id="ProtNLM"/>
    </source>
</evidence>
<dbReference type="PANTHER" id="PTHR46890">
    <property type="entry name" value="NON-LTR RETROLELEMENT REVERSE TRANSCRIPTASE-LIKE PROTEIN-RELATED"/>
    <property type="match status" value="1"/>
</dbReference>
<organism evidence="1 2">
    <name type="scientific">Lithospermum erythrorhizon</name>
    <name type="common">Purple gromwell</name>
    <name type="synonym">Lithospermum officinale var. erythrorhizon</name>
    <dbReference type="NCBI Taxonomy" id="34254"/>
    <lineage>
        <taxon>Eukaryota</taxon>
        <taxon>Viridiplantae</taxon>
        <taxon>Streptophyta</taxon>
        <taxon>Embryophyta</taxon>
        <taxon>Tracheophyta</taxon>
        <taxon>Spermatophyta</taxon>
        <taxon>Magnoliopsida</taxon>
        <taxon>eudicotyledons</taxon>
        <taxon>Gunneridae</taxon>
        <taxon>Pentapetalae</taxon>
        <taxon>asterids</taxon>
        <taxon>lamiids</taxon>
        <taxon>Boraginales</taxon>
        <taxon>Boraginaceae</taxon>
        <taxon>Boraginoideae</taxon>
        <taxon>Lithospermeae</taxon>
        <taxon>Lithospermum</taxon>
    </lineage>
</organism>
<gene>
    <name evidence="1" type="ORF">LIER_23234</name>
</gene>
<evidence type="ECO:0000313" key="1">
    <source>
        <dbReference type="EMBL" id="GAA0168540.1"/>
    </source>
</evidence>
<dbReference type="EMBL" id="BAABME010006506">
    <property type="protein sequence ID" value="GAA0168540.1"/>
    <property type="molecule type" value="Genomic_DNA"/>
</dbReference>
<dbReference type="PANTHER" id="PTHR46890:SF48">
    <property type="entry name" value="RNA-DIRECTED DNA POLYMERASE"/>
    <property type="match status" value="1"/>
</dbReference>
<dbReference type="AlphaFoldDB" id="A0AAV3QY79"/>
<sequence>MILSWHNLPSGDSASIFEYGGVEEEIQQAFLSMAAWKSLGPDGHILPILNATTLSLISKVEHPKDYIPISCCNNIYKAITKILMGRMSSFMPMLVSPSQSTFVRGRCIANSILMLQELVQRYHN</sequence>
<comment type="caution">
    <text evidence="1">The sequence shown here is derived from an EMBL/GenBank/DDBJ whole genome shotgun (WGS) entry which is preliminary data.</text>
</comment>
<name>A0AAV3QY79_LITER</name>
<evidence type="ECO:0000313" key="2">
    <source>
        <dbReference type="Proteomes" id="UP001454036"/>
    </source>
</evidence>
<keyword evidence="2" id="KW-1185">Reference proteome</keyword>
<proteinExistence type="predicted"/>
<dbReference type="InterPro" id="IPR052343">
    <property type="entry name" value="Retrotransposon-Effector_Assoc"/>
</dbReference>
<protein>
    <recommendedName>
        <fullName evidence="3">Reverse transcriptase domain-containing protein</fullName>
    </recommendedName>
</protein>
<dbReference type="Proteomes" id="UP001454036">
    <property type="component" value="Unassembled WGS sequence"/>
</dbReference>